<evidence type="ECO:0000256" key="2">
    <source>
        <dbReference type="ARBA" id="ARBA00005695"/>
    </source>
</evidence>
<feature type="chain" id="PRO_5037916920" evidence="4">
    <location>
        <begin position="34"/>
        <end position="630"/>
    </location>
</feature>
<dbReference type="PANTHER" id="PTHR30290:SF64">
    <property type="entry name" value="ABC TRANSPORTER PERIPLASMIC BINDING PROTEIN"/>
    <property type="match status" value="1"/>
</dbReference>
<dbReference type="InterPro" id="IPR039424">
    <property type="entry name" value="SBP_5"/>
</dbReference>
<dbReference type="PIRSF" id="PIRSF002741">
    <property type="entry name" value="MppA"/>
    <property type="match status" value="1"/>
</dbReference>
<reference evidence="6" key="2">
    <citation type="submission" date="2020-09" db="EMBL/GenBank/DDBJ databases">
        <authorList>
            <person name="Sun Q."/>
            <person name="Zhou Y."/>
        </authorList>
    </citation>
    <scope>NUCLEOTIDE SEQUENCE</scope>
    <source>
        <strain evidence="6">CGMCC 1.12919</strain>
    </source>
</reference>
<accession>A0A916XK06</accession>
<dbReference type="GO" id="GO:1904680">
    <property type="term" value="F:peptide transmembrane transporter activity"/>
    <property type="evidence" value="ECO:0007669"/>
    <property type="project" value="TreeGrafter"/>
</dbReference>
<name>A0A916XK06_9HYPH</name>
<dbReference type="Gene3D" id="3.10.105.10">
    <property type="entry name" value="Dipeptide-binding Protein, Domain 3"/>
    <property type="match status" value="1"/>
</dbReference>
<comment type="similarity">
    <text evidence="2">Belongs to the bacterial solute-binding protein 5 family.</text>
</comment>
<dbReference type="InterPro" id="IPR030678">
    <property type="entry name" value="Peptide/Ni-bd"/>
</dbReference>
<dbReference type="PANTHER" id="PTHR30290">
    <property type="entry name" value="PERIPLASMIC BINDING COMPONENT OF ABC TRANSPORTER"/>
    <property type="match status" value="1"/>
</dbReference>
<evidence type="ECO:0000256" key="1">
    <source>
        <dbReference type="ARBA" id="ARBA00004418"/>
    </source>
</evidence>
<dbReference type="AlphaFoldDB" id="A0A916XK06"/>
<dbReference type="CDD" id="cd08497">
    <property type="entry name" value="MbnE-like"/>
    <property type="match status" value="1"/>
</dbReference>
<keyword evidence="3 4" id="KW-0732">Signal</keyword>
<feature type="domain" description="Solute-binding protein family 5" evidence="5">
    <location>
        <begin position="126"/>
        <end position="536"/>
    </location>
</feature>
<dbReference type="Proteomes" id="UP000637002">
    <property type="component" value="Unassembled WGS sequence"/>
</dbReference>
<dbReference type="GO" id="GO:0030288">
    <property type="term" value="C:outer membrane-bounded periplasmic space"/>
    <property type="evidence" value="ECO:0007669"/>
    <property type="project" value="TreeGrafter"/>
</dbReference>
<dbReference type="SUPFAM" id="SSF53850">
    <property type="entry name" value="Periplasmic binding protein-like II"/>
    <property type="match status" value="1"/>
</dbReference>
<proteinExistence type="inferred from homology"/>
<reference evidence="6" key="1">
    <citation type="journal article" date="2014" name="Int. J. Syst. Evol. Microbiol.">
        <title>Complete genome sequence of Corynebacterium casei LMG S-19264T (=DSM 44701T), isolated from a smear-ripened cheese.</title>
        <authorList>
            <consortium name="US DOE Joint Genome Institute (JGI-PGF)"/>
            <person name="Walter F."/>
            <person name="Albersmeier A."/>
            <person name="Kalinowski J."/>
            <person name="Ruckert C."/>
        </authorList>
    </citation>
    <scope>NUCLEOTIDE SEQUENCE</scope>
    <source>
        <strain evidence="6">CGMCC 1.12919</strain>
    </source>
</reference>
<dbReference type="EMBL" id="BMGG01000008">
    <property type="protein sequence ID" value="GGC79841.1"/>
    <property type="molecule type" value="Genomic_DNA"/>
</dbReference>
<evidence type="ECO:0000256" key="4">
    <source>
        <dbReference type="SAM" id="SignalP"/>
    </source>
</evidence>
<dbReference type="InterPro" id="IPR000914">
    <property type="entry name" value="SBP_5_dom"/>
</dbReference>
<organism evidence="6 7">
    <name type="scientific">Chelatococcus reniformis</name>
    <dbReference type="NCBI Taxonomy" id="1494448"/>
    <lineage>
        <taxon>Bacteria</taxon>
        <taxon>Pseudomonadati</taxon>
        <taxon>Pseudomonadota</taxon>
        <taxon>Alphaproteobacteria</taxon>
        <taxon>Hyphomicrobiales</taxon>
        <taxon>Chelatococcaceae</taxon>
        <taxon>Chelatococcus</taxon>
    </lineage>
</organism>
<dbReference type="GO" id="GO:0043190">
    <property type="term" value="C:ATP-binding cassette (ABC) transporter complex"/>
    <property type="evidence" value="ECO:0007669"/>
    <property type="project" value="InterPro"/>
</dbReference>
<keyword evidence="7" id="KW-1185">Reference proteome</keyword>
<protein>
    <submittedName>
        <fullName evidence="6">ABC transporter substrate-binding protein</fullName>
    </submittedName>
</protein>
<sequence>MISRRVFASLPLLGLASAASPLALLSGGSRAMAQPADAAKAAADKGWRHALSLMGTPKYPPGFAHFDYVNPAAPAGGTVRLGSLGGFDNFNFAVAGVKGELEDRLPLIYDTLMTSASDEIGTEYGLLAEAVSFPPDFSAVSYRLRPEARWHDGRPVTPDDVIFSFEALKANSPMYAFYWRNVVKAERVGERAIGFTFDQAGNRELPQIVGQMPVLPKHWWEGTDASGRKRDIAQTTLEPPLGSGRYRLKAFEGGRWASYERVADYWGKALPVNIGTGNFQEIRTEYYRDSTVLLEAFKADRIDFRAENVAKNWATAYDFPAVREKRVVLEEFPIRNAGVMQAFAFNTRRDKFKDERVRRAFNYAFDFEEVNKSLFYGQYQRIDSYFFGTDLASKGLPEGLEREILEAVKDKVPPAVFTTPYANPVNGSPDAVRTNLREALTLLRAAGWELKGGKLVGAAGEPFTVEFLGFDPSSERFLLPYKASLERLGIAVTVRLVDSTQYQNRLRAFDFDVTTTVWGQSLSPGNEQRDYWGSASANRPGSRNLVGIANPGIDALIDRVIYAKTREELVAATHALDRTLLAHNYVVPQWSYRFERTARWNRFGRPGTMPEYAASAFPTIWWSDPAGSPR</sequence>
<dbReference type="Pfam" id="PF00496">
    <property type="entry name" value="SBP_bac_5"/>
    <property type="match status" value="1"/>
</dbReference>
<evidence type="ECO:0000256" key="3">
    <source>
        <dbReference type="ARBA" id="ARBA00022729"/>
    </source>
</evidence>
<feature type="signal peptide" evidence="4">
    <location>
        <begin position="1"/>
        <end position="33"/>
    </location>
</feature>
<dbReference type="Gene3D" id="3.40.190.10">
    <property type="entry name" value="Periplasmic binding protein-like II"/>
    <property type="match status" value="1"/>
</dbReference>
<evidence type="ECO:0000259" key="5">
    <source>
        <dbReference type="Pfam" id="PF00496"/>
    </source>
</evidence>
<gene>
    <name evidence="6" type="ORF">GCM10010994_42320</name>
</gene>
<evidence type="ECO:0000313" key="6">
    <source>
        <dbReference type="EMBL" id="GGC79841.1"/>
    </source>
</evidence>
<dbReference type="GO" id="GO:0015833">
    <property type="term" value="P:peptide transport"/>
    <property type="evidence" value="ECO:0007669"/>
    <property type="project" value="TreeGrafter"/>
</dbReference>
<comment type="caution">
    <text evidence="6">The sequence shown here is derived from an EMBL/GenBank/DDBJ whole genome shotgun (WGS) entry which is preliminary data.</text>
</comment>
<comment type="subcellular location">
    <subcellularLocation>
        <location evidence="1">Periplasm</location>
    </subcellularLocation>
</comment>
<dbReference type="GO" id="GO:0042884">
    <property type="term" value="P:microcin transport"/>
    <property type="evidence" value="ECO:0007669"/>
    <property type="project" value="TreeGrafter"/>
</dbReference>
<evidence type="ECO:0000313" key="7">
    <source>
        <dbReference type="Proteomes" id="UP000637002"/>
    </source>
</evidence>